<proteinExistence type="predicted"/>
<accession>A0ABC8BXX6</accession>
<organism evidence="2 3">
    <name type="scientific">Kitasatospora albolonga</name>
    <dbReference type="NCBI Taxonomy" id="68173"/>
    <lineage>
        <taxon>Bacteria</taxon>
        <taxon>Bacillati</taxon>
        <taxon>Actinomycetota</taxon>
        <taxon>Actinomycetes</taxon>
        <taxon>Kitasatosporales</taxon>
        <taxon>Streptomycetaceae</taxon>
        <taxon>Kitasatospora</taxon>
    </lineage>
</organism>
<evidence type="ECO:0000313" key="2">
    <source>
        <dbReference type="EMBL" id="ARF75239.1"/>
    </source>
</evidence>
<dbReference type="EMBL" id="CP020563">
    <property type="protein sequence ID" value="ARF75239.1"/>
    <property type="molecule type" value="Genomic_DNA"/>
</dbReference>
<gene>
    <name evidence="2" type="ORF">B7C62_25555</name>
</gene>
<reference evidence="2 3" key="1">
    <citation type="submission" date="2017-04" db="EMBL/GenBank/DDBJ databases">
        <title>The complete genome sequence of Streptomyces albolongus YIM 101047, the producer of novel bafilomycins and novel odoriferous sesquiterpenoids.</title>
        <authorList>
            <person name="Yin M."/>
            <person name="Jiang Y."/>
        </authorList>
    </citation>
    <scope>NUCLEOTIDE SEQUENCE [LARGE SCALE GENOMIC DNA]</scope>
    <source>
        <strain evidence="2 3">YIM 101047</strain>
    </source>
</reference>
<evidence type="ECO:0000259" key="1">
    <source>
        <dbReference type="Pfam" id="PF00561"/>
    </source>
</evidence>
<keyword evidence="3" id="KW-1185">Reference proteome</keyword>
<protein>
    <recommendedName>
        <fullName evidence="1">AB hydrolase-1 domain-containing protein</fullName>
    </recommendedName>
</protein>
<dbReference type="RefSeq" id="WP_084749279.1">
    <property type="nucleotide sequence ID" value="NZ_CP020563.1"/>
</dbReference>
<dbReference type="PRINTS" id="PR00111">
    <property type="entry name" value="ABHYDROLASE"/>
</dbReference>
<dbReference type="InterPro" id="IPR000073">
    <property type="entry name" value="AB_hydrolase_1"/>
</dbReference>
<dbReference type="PANTHER" id="PTHR43798:SF33">
    <property type="entry name" value="HYDROLASE, PUTATIVE (AFU_ORTHOLOGUE AFUA_2G14860)-RELATED"/>
    <property type="match status" value="1"/>
</dbReference>
<dbReference type="InterPro" id="IPR050266">
    <property type="entry name" value="AB_hydrolase_sf"/>
</dbReference>
<feature type="domain" description="AB hydrolase-1" evidence="1">
    <location>
        <begin position="14"/>
        <end position="117"/>
    </location>
</feature>
<dbReference type="AlphaFoldDB" id="A0ABC8BXX6"/>
<dbReference type="Gene3D" id="3.40.50.1820">
    <property type="entry name" value="alpha/beta hydrolase"/>
    <property type="match status" value="1"/>
</dbReference>
<evidence type="ECO:0000313" key="3">
    <source>
        <dbReference type="Proteomes" id="UP000192251"/>
    </source>
</evidence>
<dbReference type="SUPFAM" id="SSF53474">
    <property type="entry name" value="alpha/beta-Hydrolases"/>
    <property type="match status" value="1"/>
</dbReference>
<dbReference type="KEGG" id="kab:B7C62_25555"/>
<sequence>MTALHLHDHGGDGPPLLLLHGAGRSSADWAAVVPHLTQGHRVLAVDLPGHGRSAPAASWDLATVCADLDDTLAAEGGREAEVSLVGHSLGGMVASVYAGTRPERVASVVNLDGFGWGRPDQYVGVPAEEAARRLAEIGAMSRASAGARMPAGYLAGQVDHSVALGIPAALAEAVCRASARELPHGEWQLLPELPGAVEMLDAMDGLDLFSAFRRVRCPLLLVRAQERVGPMPGLEWLGDLLDAYGKGLERDLAELAARRPNVTVEGIAAGHAMLLQAPERVAGLVLDFIGRAVVRR</sequence>
<name>A0ABC8BXX6_9ACTN</name>
<dbReference type="GO" id="GO:0003824">
    <property type="term" value="F:catalytic activity"/>
    <property type="evidence" value="ECO:0007669"/>
    <property type="project" value="UniProtKB-ARBA"/>
</dbReference>
<dbReference type="PANTHER" id="PTHR43798">
    <property type="entry name" value="MONOACYLGLYCEROL LIPASE"/>
    <property type="match status" value="1"/>
</dbReference>
<dbReference type="Pfam" id="PF00561">
    <property type="entry name" value="Abhydrolase_1"/>
    <property type="match status" value="1"/>
</dbReference>
<dbReference type="InterPro" id="IPR029058">
    <property type="entry name" value="AB_hydrolase_fold"/>
</dbReference>
<dbReference type="Proteomes" id="UP000192251">
    <property type="component" value="Chromosome"/>
</dbReference>